<dbReference type="CDD" id="cd07821">
    <property type="entry name" value="PYR_PYL_RCAR_like"/>
    <property type="match status" value="1"/>
</dbReference>
<organism evidence="1">
    <name type="scientific">freshwater metagenome</name>
    <dbReference type="NCBI Taxonomy" id="449393"/>
    <lineage>
        <taxon>unclassified sequences</taxon>
        <taxon>metagenomes</taxon>
        <taxon>ecological metagenomes</taxon>
    </lineage>
</organism>
<dbReference type="Pfam" id="PF10604">
    <property type="entry name" value="Polyketide_cyc2"/>
    <property type="match status" value="1"/>
</dbReference>
<proteinExistence type="predicted"/>
<gene>
    <name evidence="1" type="ORF">UFOPK1722_01593</name>
</gene>
<sequence>MGTVRRHTFIDASADAVWSLVGDPARLHEWFPIVGCEVKGDKRWIDLAGGLRFEEDIVTLDHDLRRFQYSIVNNPIIKKHLGTVDVIPDGADRCVVVYSTDLDPEVMALIIAGGAGAGLDRLHDIFPDRKDVH</sequence>
<accession>A0A6J6FSN2</accession>
<dbReference type="InterPro" id="IPR019587">
    <property type="entry name" value="Polyketide_cyclase/dehydratase"/>
</dbReference>
<protein>
    <submittedName>
        <fullName evidence="1">Unannotated protein</fullName>
    </submittedName>
</protein>
<dbReference type="InterPro" id="IPR023393">
    <property type="entry name" value="START-like_dom_sf"/>
</dbReference>
<evidence type="ECO:0000313" key="1">
    <source>
        <dbReference type="EMBL" id="CAB4590085.1"/>
    </source>
</evidence>
<dbReference type="AlphaFoldDB" id="A0A6J6FSN2"/>
<dbReference type="SUPFAM" id="SSF55961">
    <property type="entry name" value="Bet v1-like"/>
    <property type="match status" value="1"/>
</dbReference>
<name>A0A6J6FSN2_9ZZZZ</name>
<reference evidence="1" key="1">
    <citation type="submission" date="2020-05" db="EMBL/GenBank/DDBJ databases">
        <authorList>
            <person name="Chiriac C."/>
            <person name="Salcher M."/>
            <person name="Ghai R."/>
            <person name="Kavagutti S V."/>
        </authorList>
    </citation>
    <scope>NUCLEOTIDE SEQUENCE</scope>
</reference>
<dbReference type="Gene3D" id="3.30.530.20">
    <property type="match status" value="1"/>
</dbReference>
<dbReference type="EMBL" id="CAEZTS010000170">
    <property type="protein sequence ID" value="CAB4590085.1"/>
    <property type="molecule type" value="Genomic_DNA"/>
</dbReference>